<dbReference type="Gene3D" id="3.80.10.10">
    <property type="entry name" value="Ribonuclease Inhibitor"/>
    <property type="match status" value="2"/>
</dbReference>
<evidence type="ECO:0008006" key="3">
    <source>
        <dbReference type="Google" id="ProtNLM"/>
    </source>
</evidence>
<proteinExistence type="predicted"/>
<reference evidence="1" key="1">
    <citation type="submission" date="2022-11" db="EMBL/GenBank/DDBJ databases">
        <title>Chromosomal genome sequence assembly and mating type (MAT) locus characterization of the leprose asexual lichenized fungus Lepraria neglecta (Nyl.) Erichsen.</title>
        <authorList>
            <person name="Allen J.L."/>
            <person name="Pfeffer B."/>
        </authorList>
    </citation>
    <scope>NUCLEOTIDE SEQUENCE</scope>
    <source>
        <strain evidence="1">Allen 5258</strain>
    </source>
</reference>
<dbReference type="PANTHER" id="PTHR38926:SF5">
    <property type="entry name" value="F-BOX AND LEUCINE-RICH REPEAT PROTEIN 6"/>
    <property type="match status" value="1"/>
</dbReference>
<name>A0AAD9Z932_9LECA</name>
<dbReference type="AlphaFoldDB" id="A0AAD9Z932"/>
<dbReference type="InterPro" id="IPR032675">
    <property type="entry name" value="LRR_dom_sf"/>
</dbReference>
<comment type="caution">
    <text evidence="1">The sequence shown here is derived from an EMBL/GenBank/DDBJ whole genome shotgun (WGS) entry which is preliminary data.</text>
</comment>
<sequence>MSRSLLRVSKTWLELIANMPNLWSNLDFTGASRPVNLGAVRKYIKRSKGKVTRATLDRFGANIEKVPRYITSRCKELQELKIPAGYVGSSILQAAPCASNLKTLIVSSQCQVTAETAIEILVHCPNMENAEFWSVTSEDHRWHYQYFSKESTMPQLRSLTLRSGMPRSHHPLHRARRSLFVNELVRFVPNLRKLSIANWLVGLFGIDRLNLSNLQNLETLEIPCLHGPWAAGPILPSSLQYLDMGKCDPFPADTITWDNAKQLAGLSVASMIDLKIETLRGWLDSNKGNLTYLDASGCFFLPVELAELAEQGYLKNVKELKLNSCDVNDFVAIALSENLPTLTTLHLKYAKITGFGLKQLVTKLQGTLQYVNVDNCMSMGFDAVEWARSMGVRVAFSLCDESKGRKTIRTGYRTVQFY</sequence>
<keyword evidence="2" id="KW-1185">Reference proteome</keyword>
<protein>
    <recommendedName>
        <fullName evidence="3">F-box domain-containing protein</fullName>
    </recommendedName>
</protein>
<evidence type="ECO:0000313" key="2">
    <source>
        <dbReference type="Proteomes" id="UP001276659"/>
    </source>
</evidence>
<dbReference type="Proteomes" id="UP001276659">
    <property type="component" value="Unassembled WGS sequence"/>
</dbReference>
<gene>
    <name evidence="1" type="ORF">OEA41_007036</name>
</gene>
<accession>A0AAD9Z932</accession>
<dbReference type="SUPFAM" id="SSF52047">
    <property type="entry name" value="RNI-like"/>
    <property type="match status" value="1"/>
</dbReference>
<dbReference type="EMBL" id="JASNWA010000007">
    <property type="protein sequence ID" value="KAK3173704.1"/>
    <property type="molecule type" value="Genomic_DNA"/>
</dbReference>
<organism evidence="1 2">
    <name type="scientific">Lepraria neglecta</name>
    <dbReference type="NCBI Taxonomy" id="209136"/>
    <lineage>
        <taxon>Eukaryota</taxon>
        <taxon>Fungi</taxon>
        <taxon>Dikarya</taxon>
        <taxon>Ascomycota</taxon>
        <taxon>Pezizomycotina</taxon>
        <taxon>Lecanoromycetes</taxon>
        <taxon>OSLEUM clade</taxon>
        <taxon>Lecanoromycetidae</taxon>
        <taxon>Lecanorales</taxon>
        <taxon>Lecanorineae</taxon>
        <taxon>Stereocaulaceae</taxon>
        <taxon>Lepraria</taxon>
    </lineage>
</organism>
<evidence type="ECO:0000313" key="1">
    <source>
        <dbReference type="EMBL" id="KAK3173704.1"/>
    </source>
</evidence>
<dbReference type="PANTHER" id="PTHR38926">
    <property type="entry name" value="F-BOX DOMAIN CONTAINING PROTEIN, EXPRESSED"/>
    <property type="match status" value="1"/>
</dbReference>